<sequence>MPSRIEEVEKIPFRSTPKISKNNVEIANYNSKAFSRISTNDTEVILENPNQEWKNSGISSSLNHSANVAEEATEQEILANNHVKIEVLLVN</sequence>
<accession>A0A8R1INM6</accession>
<proteinExistence type="predicted"/>
<evidence type="ECO:0000313" key="2">
    <source>
        <dbReference type="Proteomes" id="UP000005237"/>
    </source>
</evidence>
<dbReference type="AlphaFoldDB" id="A0A8R1INM6"/>
<organism evidence="1 2">
    <name type="scientific">Caenorhabditis japonica</name>
    <dbReference type="NCBI Taxonomy" id="281687"/>
    <lineage>
        <taxon>Eukaryota</taxon>
        <taxon>Metazoa</taxon>
        <taxon>Ecdysozoa</taxon>
        <taxon>Nematoda</taxon>
        <taxon>Chromadorea</taxon>
        <taxon>Rhabditida</taxon>
        <taxon>Rhabditina</taxon>
        <taxon>Rhabditomorpha</taxon>
        <taxon>Rhabditoidea</taxon>
        <taxon>Rhabditidae</taxon>
        <taxon>Peloderinae</taxon>
        <taxon>Caenorhabditis</taxon>
    </lineage>
</organism>
<dbReference type="EnsemblMetazoa" id="CJA35844b.1">
    <property type="protein sequence ID" value="CJA35844b.1"/>
    <property type="gene ID" value="WBGene00211691"/>
</dbReference>
<reference evidence="2" key="1">
    <citation type="submission" date="2010-08" db="EMBL/GenBank/DDBJ databases">
        <authorList>
            <consortium name="Caenorhabditis japonica Sequencing Consortium"/>
            <person name="Wilson R.K."/>
        </authorList>
    </citation>
    <scope>NUCLEOTIDE SEQUENCE [LARGE SCALE GENOMIC DNA]</scope>
    <source>
        <strain evidence="2">DF5081</strain>
    </source>
</reference>
<dbReference type="Proteomes" id="UP000005237">
    <property type="component" value="Unassembled WGS sequence"/>
</dbReference>
<keyword evidence="2" id="KW-1185">Reference proteome</keyword>
<name>A0A8R1INM6_CAEJA</name>
<reference evidence="1" key="2">
    <citation type="submission" date="2022-06" db="UniProtKB">
        <authorList>
            <consortium name="EnsemblMetazoa"/>
        </authorList>
    </citation>
    <scope>IDENTIFICATION</scope>
    <source>
        <strain evidence="1">DF5081</strain>
    </source>
</reference>
<evidence type="ECO:0000313" key="1">
    <source>
        <dbReference type="EnsemblMetazoa" id="CJA35844b.1"/>
    </source>
</evidence>
<protein>
    <submittedName>
        <fullName evidence="1">Uncharacterized protein</fullName>
    </submittedName>
</protein>